<sequence>MRVVFGLVLIAGLALAGFAVYMAKNYIASYQAKLAAANAVKEQMVKTIPVFVAERQLKYGEQLTREDVRQVRWPEDAIPEGAFIKEEELFPANSDELRTVVRSMEKDEAIMALKVTEPGQDAGITSRLERGMRAFAIKVDVASGVSGFLMPGHRVDVYWTGEVQRPGAARNSESRSEVTKLIETAVNVIAIDQSANSETTGATIARTVTVAVRPEQVASLALAQTTGRLSLALVGTNDDTISEAIEIDQAKLLGLAAAPVVEEEKKEEVCTIRTRRGAEVVELPIPCTN</sequence>
<dbReference type="OrthoDB" id="163768at2"/>
<dbReference type="STRING" id="490829.SAMN05421850_104187"/>
<dbReference type="SMART" id="SM00858">
    <property type="entry name" value="SAF"/>
    <property type="match status" value="1"/>
</dbReference>
<dbReference type="EMBL" id="FNEB01000004">
    <property type="protein sequence ID" value="SDI67251.1"/>
    <property type="molecule type" value="Genomic_DNA"/>
</dbReference>
<feature type="domain" description="SAF" evidence="1">
    <location>
        <begin position="48"/>
        <end position="116"/>
    </location>
</feature>
<dbReference type="InterPro" id="IPR031571">
    <property type="entry name" value="RcpC_dom"/>
</dbReference>
<dbReference type="InterPro" id="IPR013974">
    <property type="entry name" value="SAF"/>
</dbReference>
<dbReference type="Pfam" id="PF08666">
    <property type="entry name" value="SAF"/>
    <property type="match status" value="1"/>
</dbReference>
<dbReference type="AlphaFoldDB" id="A0A1G8MH27"/>
<gene>
    <name evidence="2" type="ORF">SAMN05421850_104187</name>
</gene>
<accession>A0A1G8MH27</accession>
<dbReference type="RefSeq" id="WP_090028519.1">
    <property type="nucleotide sequence ID" value="NZ_FNEB01000004.1"/>
</dbReference>
<evidence type="ECO:0000259" key="1">
    <source>
        <dbReference type="SMART" id="SM00858"/>
    </source>
</evidence>
<evidence type="ECO:0000313" key="2">
    <source>
        <dbReference type="EMBL" id="SDI67251.1"/>
    </source>
</evidence>
<protein>
    <submittedName>
        <fullName evidence="2">Pilus assembly protein CpaB</fullName>
    </submittedName>
</protein>
<name>A0A1G8MH27_9RHOB</name>
<dbReference type="Proteomes" id="UP000199340">
    <property type="component" value="Unassembled WGS sequence"/>
</dbReference>
<evidence type="ECO:0000313" key="3">
    <source>
        <dbReference type="Proteomes" id="UP000199340"/>
    </source>
</evidence>
<dbReference type="CDD" id="cd11614">
    <property type="entry name" value="SAF_CpaB_FlgA_like"/>
    <property type="match status" value="1"/>
</dbReference>
<dbReference type="InterPro" id="IPR017592">
    <property type="entry name" value="Pilus_assmbl_Flp-typ_CpaB"/>
</dbReference>
<dbReference type="NCBIfam" id="TIGR03177">
    <property type="entry name" value="pilus_cpaB"/>
    <property type="match status" value="1"/>
</dbReference>
<dbReference type="Pfam" id="PF16976">
    <property type="entry name" value="RcpC"/>
    <property type="match status" value="1"/>
</dbReference>
<organism evidence="2 3">
    <name type="scientific">Lutimaribacter saemankumensis</name>
    <dbReference type="NCBI Taxonomy" id="490829"/>
    <lineage>
        <taxon>Bacteria</taxon>
        <taxon>Pseudomonadati</taxon>
        <taxon>Pseudomonadota</taxon>
        <taxon>Alphaproteobacteria</taxon>
        <taxon>Rhodobacterales</taxon>
        <taxon>Roseobacteraceae</taxon>
        <taxon>Lutimaribacter</taxon>
    </lineage>
</organism>
<reference evidence="2 3" key="1">
    <citation type="submission" date="2016-10" db="EMBL/GenBank/DDBJ databases">
        <authorList>
            <person name="de Groot N.N."/>
        </authorList>
    </citation>
    <scope>NUCLEOTIDE SEQUENCE [LARGE SCALE GENOMIC DNA]</scope>
    <source>
        <strain evidence="2 3">DSM 28010</strain>
    </source>
</reference>
<keyword evidence="3" id="KW-1185">Reference proteome</keyword>
<proteinExistence type="predicted"/>